<dbReference type="InterPro" id="IPR003715">
    <property type="entry name" value="Poly_export_N"/>
</dbReference>
<dbReference type="Gene3D" id="3.30.1950.10">
    <property type="entry name" value="wza like domain"/>
    <property type="match status" value="1"/>
</dbReference>
<feature type="coiled-coil region" evidence="2">
    <location>
        <begin position="238"/>
        <end position="321"/>
    </location>
</feature>
<evidence type="ECO:0000256" key="1">
    <source>
        <dbReference type="ARBA" id="ARBA00022729"/>
    </source>
</evidence>
<sequence length="570" mass="61825">MTTMKIFSIGLICVFVVVSLAGCGVLSRDEDMAVQRTSAPRVQSMEGGTASEARVLDIATEAVPDKAGVTRVVVTLDKKTSYSTSREGSQLILTMFNATMASSLKQLEVKDPVVKSVVAKQVGNSVKGTIELVNQDIAYRPSTTTAPFQIVLDMWQLSPGTSLESQATTSAPVQGIDIQEVPASDSQRMQEVPVDARASSENITEPGASEEITPVPMTSPDLESQDIPTQLQWFSEKLSQVLQEREKIKQQLLNVEKDFAIKNSMIQVLERKLEEANTRILELEEEVIKAKSRVSLAEQNEEALRNELQLLVTQLEDTSGEPLSPVAGTSDKGELTDRSQQILSQISSLKQKSKAAEQVDSLKTQIDSLIEERDDLRTQNEAYLTEINSLKAELGKVAALQEQMRQKDLELDRLRNAIGAAAKLVMNSPGQGSVTTVTVPRPTASPPSALSSDDAPQISPDTAQAPPIGPSADQPEKPADTQLVLADLIQQQQAAMQSLNPGDYILGPDDVVQIKVLKEENLDKTVTVSPDGFITYPLLGDLRVDGLTTAQLDAQITSLLARDFLVDPEV</sequence>
<feature type="compositionally biased region" description="Low complexity" evidence="3">
    <location>
        <begin position="446"/>
        <end position="456"/>
    </location>
</feature>
<keyword evidence="1" id="KW-0732">Signal</keyword>
<dbReference type="AlphaFoldDB" id="A0A9D5Q7D1"/>
<dbReference type="PANTHER" id="PTHR33619:SF3">
    <property type="entry name" value="POLYSACCHARIDE EXPORT PROTEIN GFCE-RELATED"/>
    <property type="match status" value="1"/>
</dbReference>
<feature type="domain" description="Polysaccharide export protein N-terminal" evidence="4">
    <location>
        <begin position="501"/>
        <end position="570"/>
    </location>
</feature>
<accession>A0A9D5Q7D1</accession>
<feature type="non-terminal residue" evidence="6">
    <location>
        <position position="570"/>
    </location>
</feature>
<feature type="coiled-coil region" evidence="2">
    <location>
        <begin position="352"/>
        <end position="417"/>
    </location>
</feature>
<gene>
    <name evidence="6" type="ORF">GF339_14310</name>
</gene>
<evidence type="ECO:0000313" key="7">
    <source>
        <dbReference type="Proteomes" id="UP000649604"/>
    </source>
</evidence>
<comment type="caution">
    <text evidence="6">The sequence shown here is derived from an EMBL/GenBank/DDBJ whole genome shotgun (WGS) entry which is preliminary data.</text>
</comment>
<evidence type="ECO:0000256" key="3">
    <source>
        <dbReference type="SAM" id="MobiDB-lite"/>
    </source>
</evidence>
<evidence type="ECO:0000256" key="2">
    <source>
        <dbReference type="SAM" id="Coils"/>
    </source>
</evidence>
<evidence type="ECO:0000313" key="6">
    <source>
        <dbReference type="EMBL" id="MBD3325756.1"/>
    </source>
</evidence>
<proteinExistence type="predicted"/>
<dbReference type="InterPro" id="IPR049712">
    <property type="entry name" value="Poly_export"/>
</dbReference>
<protein>
    <recommendedName>
        <fullName evidence="8">AMIN domain-containing protein</fullName>
    </recommendedName>
</protein>
<dbReference type="PROSITE" id="PS51257">
    <property type="entry name" value="PROKAR_LIPOPROTEIN"/>
    <property type="match status" value="1"/>
</dbReference>
<keyword evidence="2" id="KW-0175">Coiled coil</keyword>
<dbReference type="Pfam" id="PF11741">
    <property type="entry name" value="AMIN"/>
    <property type="match status" value="1"/>
</dbReference>
<feature type="domain" description="AMIN" evidence="5">
    <location>
        <begin position="66"/>
        <end position="136"/>
    </location>
</feature>
<dbReference type="GO" id="GO:0015159">
    <property type="term" value="F:polysaccharide transmembrane transporter activity"/>
    <property type="evidence" value="ECO:0007669"/>
    <property type="project" value="InterPro"/>
</dbReference>
<evidence type="ECO:0000259" key="4">
    <source>
        <dbReference type="Pfam" id="PF02563"/>
    </source>
</evidence>
<dbReference type="Pfam" id="PF02563">
    <property type="entry name" value="Poly_export"/>
    <property type="match status" value="1"/>
</dbReference>
<evidence type="ECO:0008006" key="8">
    <source>
        <dbReference type="Google" id="ProtNLM"/>
    </source>
</evidence>
<dbReference type="InterPro" id="IPR021731">
    <property type="entry name" value="AMIN_dom"/>
</dbReference>
<dbReference type="EMBL" id="WJJP01000464">
    <property type="protein sequence ID" value="MBD3325756.1"/>
    <property type="molecule type" value="Genomic_DNA"/>
</dbReference>
<dbReference type="PANTHER" id="PTHR33619">
    <property type="entry name" value="POLYSACCHARIDE EXPORT PROTEIN GFCE-RELATED"/>
    <property type="match status" value="1"/>
</dbReference>
<dbReference type="Proteomes" id="UP000649604">
    <property type="component" value="Unassembled WGS sequence"/>
</dbReference>
<reference evidence="6" key="1">
    <citation type="submission" date="2019-11" db="EMBL/GenBank/DDBJ databases">
        <title>Microbial mats filling the niche in hypersaline microbial mats.</title>
        <authorList>
            <person name="Wong H.L."/>
            <person name="Macleod F.I."/>
            <person name="White R.A. III"/>
            <person name="Burns B.P."/>
        </authorList>
    </citation>
    <scope>NUCLEOTIDE SEQUENCE</scope>
    <source>
        <strain evidence="6">Rbin_158</strain>
    </source>
</reference>
<organism evidence="6 7">
    <name type="scientific">candidate division KSB3 bacterium</name>
    <dbReference type="NCBI Taxonomy" id="2044937"/>
    <lineage>
        <taxon>Bacteria</taxon>
        <taxon>candidate division KSB3</taxon>
    </lineage>
</organism>
<evidence type="ECO:0000259" key="5">
    <source>
        <dbReference type="Pfam" id="PF11741"/>
    </source>
</evidence>
<feature type="compositionally biased region" description="Polar residues" evidence="3">
    <location>
        <begin position="429"/>
        <end position="438"/>
    </location>
</feature>
<name>A0A9D5Q7D1_9BACT</name>
<feature type="region of interest" description="Disordered" evidence="3">
    <location>
        <begin position="429"/>
        <end position="478"/>
    </location>
</feature>